<dbReference type="InterPro" id="IPR013325">
    <property type="entry name" value="RNA_pol_sigma_r2"/>
</dbReference>
<dbReference type="InterPro" id="IPR007627">
    <property type="entry name" value="RNA_pol_sigma70_r2"/>
</dbReference>
<name>A0A2T0TJR5_9PSEU</name>
<dbReference type="RefSeq" id="WP_106185065.1">
    <property type="nucleotide sequence ID" value="NZ_PVTF01000001.1"/>
</dbReference>
<evidence type="ECO:0000256" key="4">
    <source>
        <dbReference type="ARBA" id="ARBA00023125"/>
    </source>
</evidence>
<dbReference type="InterPro" id="IPR014284">
    <property type="entry name" value="RNA_pol_sigma-70_dom"/>
</dbReference>
<dbReference type="PANTHER" id="PTHR43133:SF8">
    <property type="entry name" value="RNA POLYMERASE SIGMA FACTOR HI_1459-RELATED"/>
    <property type="match status" value="1"/>
</dbReference>
<keyword evidence="4" id="KW-0238">DNA-binding</keyword>
<dbReference type="GO" id="GO:0016987">
    <property type="term" value="F:sigma factor activity"/>
    <property type="evidence" value="ECO:0007669"/>
    <property type="project" value="UniProtKB-KW"/>
</dbReference>
<feature type="compositionally biased region" description="Low complexity" evidence="6">
    <location>
        <begin position="413"/>
        <end position="444"/>
    </location>
</feature>
<comment type="caution">
    <text evidence="10">The sequence shown here is derived from an EMBL/GenBank/DDBJ whole genome shotgun (WGS) entry which is preliminary data.</text>
</comment>
<dbReference type="Gene3D" id="1.10.1740.10">
    <property type="match status" value="1"/>
</dbReference>
<keyword evidence="7" id="KW-1133">Transmembrane helix</keyword>
<dbReference type="Pfam" id="PF13490">
    <property type="entry name" value="zf-HC2"/>
    <property type="match status" value="1"/>
</dbReference>
<dbReference type="Gene3D" id="1.10.10.1320">
    <property type="entry name" value="Anti-sigma factor, zinc-finger domain"/>
    <property type="match status" value="1"/>
</dbReference>
<comment type="similarity">
    <text evidence="1">Belongs to the sigma-70 factor family. ECF subfamily.</text>
</comment>
<reference evidence="10 11" key="1">
    <citation type="submission" date="2018-03" db="EMBL/GenBank/DDBJ databases">
        <title>Genomic Encyclopedia of Archaeal and Bacterial Type Strains, Phase II (KMG-II): from individual species to whole genera.</title>
        <authorList>
            <person name="Goeker M."/>
        </authorList>
    </citation>
    <scope>NUCLEOTIDE SEQUENCE [LARGE SCALE GENOMIC DNA]</scope>
    <source>
        <strain evidence="10 11">DSM 44720</strain>
    </source>
</reference>
<dbReference type="InterPro" id="IPR036388">
    <property type="entry name" value="WH-like_DNA-bd_sf"/>
</dbReference>
<feature type="compositionally biased region" description="Polar residues" evidence="6">
    <location>
        <begin position="398"/>
        <end position="411"/>
    </location>
</feature>
<evidence type="ECO:0000256" key="5">
    <source>
        <dbReference type="ARBA" id="ARBA00023163"/>
    </source>
</evidence>
<dbReference type="InterPro" id="IPR027383">
    <property type="entry name" value="Znf_put"/>
</dbReference>
<evidence type="ECO:0000256" key="6">
    <source>
        <dbReference type="SAM" id="MobiDB-lite"/>
    </source>
</evidence>
<dbReference type="SUPFAM" id="SSF88946">
    <property type="entry name" value="Sigma2 domain of RNA polymerase sigma factors"/>
    <property type="match status" value="1"/>
</dbReference>
<feature type="domain" description="RNA polymerase sigma-70 region 2" evidence="8">
    <location>
        <begin position="29"/>
        <end position="88"/>
    </location>
</feature>
<keyword evidence="2" id="KW-0805">Transcription regulation</keyword>
<dbReference type="EMBL" id="PVTF01000001">
    <property type="protein sequence ID" value="PRY45962.1"/>
    <property type="molecule type" value="Genomic_DNA"/>
</dbReference>
<feature type="domain" description="Putative zinc-finger" evidence="9">
    <location>
        <begin position="193"/>
        <end position="226"/>
    </location>
</feature>
<dbReference type="AlphaFoldDB" id="A0A2T0TJR5"/>
<proteinExistence type="inferred from homology"/>
<dbReference type="OrthoDB" id="4990598at2"/>
<dbReference type="GO" id="GO:0003677">
    <property type="term" value="F:DNA binding"/>
    <property type="evidence" value="ECO:0007669"/>
    <property type="project" value="UniProtKB-KW"/>
</dbReference>
<dbReference type="Proteomes" id="UP000239494">
    <property type="component" value="Unassembled WGS sequence"/>
</dbReference>
<evidence type="ECO:0000259" key="8">
    <source>
        <dbReference type="Pfam" id="PF04542"/>
    </source>
</evidence>
<dbReference type="SUPFAM" id="SSF88659">
    <property type="entry name" value="Sigma3 and sigma4 domains of RNA polymerase sigma factors"/>
    <property type="match status" value="1"/>
</dbReference>
<feature type="compositionally biased region" description="Polar residues" evidence="6">
    <location>
        <begin position="368"/>
        <end position="377"/>
    </location>
</feature>
<dbReference type="InterPro" id="IPR013324">
    <property type="entry name" value="RNA_pol_sigma_r3/r4-like"/>
</dbReference>
<sequence>MAEDADGTEVDRELLARVRAGEDAAYGELFSRHADAVRRFSLRHVREPAEADDLTAEAFFRVLQAIRRGTGPTDHVRTYLLTVARRVAWEWSGRRRDVPVDDEELNRRVEPYADATAQRAEYSLIGRAFTSLPERWRTVLWQVEVEGERPSAVAPLFGLSANAMSALARRAREGLRAAYLQAHLAEDNGAESCSSVLSKLGAYTAGGVQGAEQRRIRKHLQTCARCNALHSELAEVCSTLRAHAGMLGVPVAATALVGAQVASVAVAGKAALLGGRIKFVLAGVASAAAVGLFSLLAGLFTNAPGPGLIRADQDAPHGLQLIITTSATTTSSVPSGALVAMPPSTEQPRNQEVAAPPPPPNRVGGWSPTATTDQKSGAGTDDAPAGSGDAVTEGTGASEATWTSHESNVVRVTSETPTTTTESTKSLNSSSSTSPSSGSPTPTTVIIRPTAVPSYPGGPTYLSSYRPT</sequence>
<feature type="region of interest" description="Disordered" evidence="6">
    <location>
        <begin position="332"/>
        <end position="468"/>
    </location>
</feature>
<evidence type="ECO:0000256" key="1">
    <source>
        <dbReference type="ARBA" id="ARBA00010641"/>
    </source>
</evidence>
<organism evidence="10 11">
    <name type="scientific">Umezawaea tangerina</name>
    <dbReference type="NCBI Taxonomy" id="84725"/>
    <lineage>
        <taxon>Bacteria</taxon>
        <taxon>Bacillati</taxon>
        <taxon>Actinomycetota</taxon>
        <taxon>Actinomycetes</taxon>
        <taxon>Pseudonocardiales</taxon>
        <taxon>Pseudonocardiaceae</taxon>
        <taxon>Umezawaea</taxon>
    </lineage>
</organism>
<keyword evidence="7" id="KW-0472">Membrane</keyword>
<feature type="transmembrane region" description="Helical" evidence="7">
    <location>
        <begin position="247"/>
        <end position="267"/>
    </location>
</feature>
<keyword evidence="5" id="KW-0804">Transcription</keyword>
<evidence type="ECO:0000313" key="10">
    <source>
        <dbReference type="EMBL" id="PRY45962.1"/>
    </source>
</evidence>
<keyword evidence="3" id="KW-0731">Sigma factor</keyword>
<evidence type="ECO:0000256" key="3">
    <source>
        <dbReference type="ARBA" id="ARBA00023082"/>
    </source>
</evidence>
<dbReference type="NCBIfam" id="TIGR02937">
    <property type="entry name" value="sigma70-ECF"/>
    <property type="match status" value="1"/>
</dbReference>
<dbReference type="Pfam" id="PF04542">
    <property type="entry name" value="Sigma70_r2"/>
    <property type="match status" value="1"/>
</dbReference>
<accession>A0A2T0TJR5</accession>
<keyword evidence="7" id="KW-0812">Transmembrane</keyword>
<protein>
    <submittedName>
        <fullName evidence="10">RNA polymerase sigma factor (Sigma-70 family)</fullName>
    </submittedName>
</protein>
<evidence type="ECO:0000256" key="7">
    <source>
        <dbReference type="SAM" id="Phobius"/>
    </source>
</evidence>
<dbReference type="Gene3D" id="1.10.10.10">
    <property type="entry name" value="Winged helix-like DNA-binding domain superfamily/Winged helix DNA-binding domain"/>
    <property type="match status" value="1"/>
</dbReference>
<dbReference type="InterPro" id="IPR039425">
    <property type="entry name" value="RNA_pol_sigma-70-like"/>
</dbReference>
<evidence type="ECO:0000259" key="9">
    <source>
        <dbReference type="Pfam" id="PF13490"/>
    </source>
</evidence>
<feature type="transmembrane region" description="Helical" evidence="7">
    <location>
        <begin position="279"/>
        <end position="300"/>
    </location>
</feature>
<dbReference type="GO" id="GO:0006352">
    <property type="term" value="P:DNA-templated transcription initiation"/>
    <property type="evidence" value="ECO:0007669"/>
    <property type="project" value="InterPro"/>
</dbReference>
<keyword evidence="11" id="KW-1185">Reference proteome</keyword>
<gene>
    <name evidence="10" type="ORF">CLV43_101226</name>
</gene>
<evidence type="ECO:0000313" key="11">
    <source>
        <dbReference type="Proteomes" id="UP000239494"/>
    </source>
</evidence>
<dbReference type="InterPro" id="IPR041916">
    <property type="entry name" value="Anti_sigma_zinc_sf"/>
</dbReference>
<evidence type="ECO:0000256" key="2">
    <source>
        <dbReference type="ARBA" id="ARBA00023015"/>
    </source>
</evidence>
<dbReference type="PANTHER" id="PTHR43133">
    <property type="entry name" value="RNA POLYMERASE ECF-TYPE SIGMA FACTO"/>
    <property type="match status" value="1"/>
</dbReference>